<dbReference type="PANTHER" id="PTHR45695">
    <property type="entry name" value="LEUCOKININ RECEPTOR-RELATED"/>
    <property type="match status" value="1"/>
</dbReference>
<dbReference type="InterPro" id="IPR017452">
    <property type="entry name" value="GPCR_Rhodpsn_7TM"/>
</dbReference>
<dbReference type="PANTHER" id="PTHR45695:SF9">
    <property type="entry name" value="LEUCOKININ RECEPTOR"/>
    <property type="match status" value="1"/>
</dbReference>
<dbReference type="EMBL" id="QCYY01002414">
    <property type="protein sequence ID" value="ROT70526.1"/>
    <property type="molecule type" value="Genomic_DNA"/>
</dbReference>
<keyword evidence="6 9" id="KW-0472">Membrane</keyword>
<evidence type="ECO:0000256" key="6">
    <source>
        <dbReference type="ARBA" id="ARBA00023136"/>
    </source>
</evidence>
<feature type="domain" description="G-protein coupled receptors family 1 profile" evidence="10">
    <location>
        <begin position="205"/>
        <end position="280"/>
    </location>
</feature>
<proteinExistence type="inferred from homology"/>
<organism evidence="11 12">
    <name type="scientific">Penaeus vannamei</name>
    <name type="common">Whiteleg shrimp</name>
    <name type="synonym">Litopenaeus vannamei</name>
    <dbReference type="NCBI Taxonomy" id="6689"/>
    <lineage>
        <taxon>Eukaryota</taxon>
        <taxon>Metazoa</taxon>
        <taxon>Ecdysozoa</taxon>
        <taxon>Arthropoda</taxon>
        <taxon>Crustacea</taxon>
        <taxon>Multicrustacea</taxon>
        <taxon>Malacostraca</taxon>
        <taxon>Eumalacostraca</taxon>
        <taxon>Eucarida</taxon>
        <taxon>Decapoda</taxon>
        <taxon>Dendrobranchiata</taxon>
        <taxon>Penaeoidea</taxon>
        <taxon>Penaeidae</taxon>
        <taxon>Penaeus</taxon>
    </lineage>
</organism>
<evidence type="ECO:0000256" key="7">
    <source>
        <dbReference type="ARBA" id="ARBA00023170"/>
    </source>
</evidence>
<dbReference type="PRINTS" id="PR00237">
    <property type="entry name" value="GPCRRHODOPSN"/>
</dbReference>
<dbReference type="SUPFAM" id="SSF81321">
    <property type="entry name" value="Family A G protein-coupled receptor-like"/>
    <property type="match status" value="1"/>
</dbReference>
<comment type="similarity">
    <text evidence="2">Belongs to the G-protein coupled receptor 1 family.</text>
</comment>
<keyword evidence="7" id="KW-0675">Receptor</keyword>
<keyword evidence="12" id="KW-1185">Reference proteome</keyword>
<evidence type="ECO:0000256" key="9">
    <source>
        <dbReference type="SAM" id="Phobius"/>
    </source>
</evidence>
<feature type="transmembrane region" description="Helical" evidence="9">
    <location>
        <begin position="223"/>
        <end position="244"/>
    </location>
</feature>
<evidence type="ECO:0000313" key="11">
    <source>
        <dbReference type="EMBL" id="ROT70526.1"/>
    </source>
</evidence>
<evidence type="ECO:0000256" key="2">
    <source>
        <dbReference type="ARBA" id="ARBA00010663"/>
    </source>
</evidence>
<dbReference type="Proteomes" id="UP000283509">
    <property type="component" value="Unassembled WGS sequence"/>
</dbReference>
<keyword evidence="3 9" id="KW-0812">Transmembrane</keyword>
<sequence length="326" mass="35443">MVLLSAKPTSEGALTRPALPCRVPSARRGHHDRHCGPTMAVSHRVTPEQAPALLELLLTLLTAANVSEEVTPDHPFLKALRKSPLDTRRAMAPNHTSDVMFESMHPVYANDSTNASFFLVHGVSGAGLGGNGGSGLGIGLGDGGGALAEEEGNHTFERRGRFNLTHLDFDFDLSPVFPSLEAVSEDVQVFLIVAYSLAAVLSLVGNITVILVLAFGRRSSVRCYLINLAVSDITMATFCIPFSYTSFMFHRWIFAPEFCRIVAFMQHVSVTCSVYTLPLLRSFLLPLVLPHPSLSHGNQAPTHLESWPLVSLAINLPSYLLLPEDF</sequence>
<dbReference type="AlphaFoldDB" id="A0A423T245"/>
<keyword evidence="11" id="KW-0527">Neuropeptide</keyword>
<dbReference type="GO" id="GO:0007218">
    <property type="term" value="P:neuropeptide signaling pathway"/>
    <property type="evidence" value="ECO:0007669"/>
    <property type="project" value="UniProtKB-KW"/>
</dbReference>
<dbReference type="Pfam" id="PF00001">
    <property type="entry name" value="7tm_1"/>
    <property type="match status" value="1"/>
</dbReference>
<reference evidence="11 12" key="2">
    <citation type="submission" date="2019-01" db="EMBL/GenBank/DDBJ databases">
        <title>The decoding of complex shrimp genome reveals the adaptation for benthos swimmer, frequently molting mechanism and breeding impact on genome.</title>
        <authorList>
            <person name="Sun Y."/>
            <person name="Gao Y."/>
            <person name="Yu Y."/>
        </authorList>
    </citation>
    <scope>NUCLEOTIDE SEQUENCE [LARGE SCALE GENOMIC DNA]</scope>
    <source>
        <tissue evidence="11">Muscle</tissue>
    </source>
</reference>
<keyword evidence="5" id="KW-0297">G-protein coupled receptor</keyword>
<keyword evidence="4 9" id="KW-1133">Transmembrane helix</keyword>
<dbReference type="InterPro" id="IPR000276">
    <property type="entry name" value="GPCR_Rhodpsn"/>
</dbReference>
<feature type="transmembrane region" description="Helical" evidence="9">
    <location>
        <begin position="189"/>
        <end position="216"/>
    </location>
</feature>
<dbReference type="GO" id="GO:0005886">
    <property type="term" value="C:plasma membrane"/>
    <property type="evidence" value="ECO:0007669"/>
    <property type="project" value="TreeGrafter"/>
</dbReference>
<protein>
    <submittedName>
        <fullName evidence="11">Neuropeptide GPCR A44</fullName>
    </submittedName>
</protein>
<evidence type="ECO:0000313" key="12">
    <source>
        <dbReference type="Proteomes" id="UP000283509"/>
    </source>
</evidence>
<dbReference type="GO" id="GO:0004930">
    <property type="term" value="F:G protein-coupled receptor activity"/>
    <property type="evidence" value="ECO:0007669"/>
    <property type="project" value="UniProtKB-KW"/>
</dbReference>
<accession>A0A423T245</accession>
<evidence type="ECO:0000259" key="10">
    <source>
        <dbReference type="PROSITE" id="PS50262"/>
    </source>
</evidence>
<reference evidence="11 12" key="1">
    <citation type="submission" date="2018-04" db="EMBL/GenBank/DDBJ databases">
        <authorList>
            <person name="Zhang X."/>
            <person name="Yuan J."/>
            <person name="Li F."/>
            <person name="Xiang J."/>
        </authorList>
    </citation>
    <scope>NUCLEOTIDE SEQUENCE [LARGE SCALE GENOMIC DNA]</scope>
    <source>
        <tissue evidence="11">Muscle</tissue>
    </source>
</reference>
<evidence type="ECO:0000256" key="4">
    <source>
        <dbReference type="ARBA" id="ARBA00022989"/>
    </source>
</evidence>
<name>A0A423T245_PENVA</name>
<evidence type="ECO:0000256" key="8">
    <source>
        <dbReference type="ARBA" id="ARBA00023224"/>
    </source>
</evidence>
<gene>
    <name evidence="11" type="ORF">C7M84_011202</name>
</gene>
<evidence type="ECO:0000256" key="1">
    <source>
        <dbReference type="ARBA" id="ARBA00004141"/>
    </source>
</evidence>
<comment type="caution">
    <text evidence="11">The sequence shown here is derived from an EMBL/GenBank/DDBJ whole genome shotgun (WGS) entry which is preliminary data.</text>
</comment>
<dbReference type="Gene3D" id="1.20.1070.10">
    <property type="entry name" value="Rhodopsin 7-helix transmembrane proteins"/>
    <property type="match status" value="1"/>
</dbReference>
<evidence type="ECO:0000256" key="3">
    <source>
        <dbReference type="ARBA" id="ARBA00022692"/>
    </source>
</evidence>
<dbReference type="PROSITE" id="PS50262">
    <property type="entry name" value="G_PROTEIN_RECEP_F1_2"/>
    <property type="match status" value="1"/>
</dbReference>
<keyword evidence="8" id="KW-0807">Transducer</keyword>
<evidence type="ECO:0000256" key="5">
    <source>
        <dbReference type="ARBA" id="ARBA00023040"/>
    </source>
</evidence>
<comment type="subcellular location">
    <subcellularLocation>
        <location evidence="1">Membrane</location>
        <topology evidence="1">Multi-pass membrane protein</topology>
    </subcellularLocation>
</comment>